<organism evidence="3 4">
    <name type="scientific">Phocoena sinus</name>
    <name type="common">Vaquita</name>
    <dbReference type="NCBI Taxonomy" id="42100"/>
    <lineage>
        <taxon>Eukaryota</taxon>
        <taxon>Metazoa</taxon>
        <taxon>Chordata</taxon>
        <taxon>Craniata</taxon>
        <taxon>Vertebrata</taxon>
        <taxon>Euteleostomi</taxon>
        <taxon>Mammalia</taxon>
        <taxon>Eutheria</taxon>
        <taxon>Laurasiatheria</taxon>
        <taxon>Artiodactyla</taxon>
        <taxon>Whippomorpha</taxon>
        <taxon>Cetacea</taxon>
        <taxon>Odontoceti</taxon>
        <taxon>Phocoenidae</taxon>
        <taxon>Phocoena</taxon>
    </lineage>
</organism>
<feature type="compositionally biased region" description="Basic and acidic residues" evidence="2">
    <location>
        <begin position="284"/>
        <end position="293"/>
    </location>
</feature>
<feature type="compositionally biased region" description="Low complexity" evidence="2">
    <location>
        <begin position="111"/>
        <end position="120"/>
    </location>
</feature>
<keyword evidence="1" id="KW-0175">Coiled coil</keyword>
<evidence type="ECO:0000256" key="2">
    <source>
        <dbReference type="SAM" id="MobiDB-lite"/>
    </source>
</evidence>
<feature type="region of interest" description="Disordered" evidence="2">
    <location>
        <begin position="348"/>
        <end position="426"/>
    </location>
</feature>
<gene>
    <name evidence="3" type="primary">CCDC136</name>
</gene>
<dbReference type="Proteomes" id="UP000694554">
    <property type="component" value="Chromosome 9"/>
</dbReference>
<feature type="compositionally biased region" description="Acidic residues" evidence="2">
    <location>
        <begin position="401"/>
        <end position="414"/>
    </location>
</feature>
<reference evidence="3" key="3">
    <citation type="submission" date="2025-09" db="UniProtKB">
        <authorList>
            <consortium name="Ensembl"/>
        </authorList>
    </citation>
    <scope>IDENTIFICATION</scope>
</reference>
<evidence type="ECO:0000313" key="3">
    <source>
        <dbReference type="Ensembl" id="ENSPSNP00000024839.1"/>
    </source>
</evidence>
<sequence>MQALQELYEASEAEQELLQQEQERLLEERKRLQADLQLCLEEIHMLQVQSPSVKMSLESYKKSYGTTATSNENCRRGCNIDDNESCHESYNSSQASEESLLKSYDSSTSTGESCGRSYRSSSSSSIAYKRSYGTSRSSDTCHKSYVSSSMDDELADPEDMERFEDTVAKVLIKLQGVQAMYQLSQEEHDLLWQQMRNLLDKQKRLKEELDACETEFRECVECLEKTGASPHEEHEIKELQAKLRELQLQYQASMDEQGRLLAVQEQLEGQLQCCQEELHQLKEKRSSVTEETKGTNGNENVNKNASGVKRKKVAKPSLESSEVSCESRKSLEVVLYYKANHVALDDQTKEEIEEETKETIEDKTKESWDELVSEPSGPREVKFKADQEERDEEFHSQEGKEEGDDQEEEEDEASEGSIPLKPSESKKNMFGMWKPMVFLALAAVALYVLPNMRPQETESCLVE</sequence>
<dbReference type="Ensembl" id="ENSPSNT00000027928.1">
    <property type="protein sequence ID" value="ENSPSNP00000024839.1"/>
    <property type="gene ID" value="ENSPSNG00000018084.1"/>
</dbReference>
<reference evidence="3" key="1">
    <citation type="submission" date="2019-08" db="EMBL/GenBank/DDBJ databases">
        <title>Phocoena sinus (Vaquita) genome, mPhoSin1, primary haplotype.</title>
        <authorList>
            <person name="Morin P."/>
            <person name="Mountcastle J."/>
            <person name="Fungtammasan C."/>
            <person name="Rhie A."/>
            <person name="Rojas-Bracho L."/>
            <person name="Smith C.R."/>
            <person name="Taylor B.L."/>
            <person name="Gulland F.M.D."/>
            <person name="Musser W."/>
            <person name="Houck M."/>
            <person name="Haase B."/>
            <person name="Paez S."/>
            <person name="Howe K."/>
            <person name="Torrance J."/>
            <person name="Formenti G."/>
            <person name="Phillippy A."/>
            <person name="Ryder O."/>
            <person name="Jarvis E.D."/>
            <person name="Fedrigo O."/>
        </authorList>
    </citation>
    <scope>NUCLEOTIDE SEQUENCE [LARGE SCALE GENOMIC DNA]</scope>
</reference>
<evidence type="ECO:0000256" key="1">
    <source>
        <dbReference type="SAM" id="Coils"/>
    </source>
</evidence>
<feature type="coiled-coil region" evidence="1">
    <location>
        <begin position="1"/>
        <end position="42"/>
    </location>
</feature>
<feature type="compositionally biased region" description="Basic and acidic residues" evidence="2">
    <location>
        <begin position="357"/>
        <end position="368"/>
    </location>
</feature>
<feature type="region of interest" description="Disordered" evidence="2">
    <location>
        <begin position="97"/>
        <end position="120"/>
    </location>
</feature>
<accession>A0A8C9CMV7</accession>
<proteinExistence type="predicted"/>
<keyword evidence="4" id="KW-1185">Reference proteome</keyword>
<name>A0A8C9CMV7_PHOSS</name>
<protein>
    <recommendedName>
        <fullName evidence="5">Coiled-coil domain-containing protein 136</fullName>
    </recommendedName>
</protein>
<feature type="compositionally biased region" description="Polar residues" evidence="2">
    <location>
        <begin position="294"/>
        <end position="305"/>
    </location>
</feature>
<feature type="compositionally biased region" description="Basic and acidic residues" evidence="2">
    <location>
        <begin position="377"/>
        <end position="400"/>
    </location>
</feature>
<dbReference type="AlphaFoldDB" id="A0A8C9CMV7"/>
<dbReference type="GeneTree" id="ENSGT00940000159122"/>
<reference evidence="3" key="2">
    <citation type="submission" date="2025-08" db="UniProtKB">
        <authorList>
            <consortium name="Ensembl"/>
        </authorList>
    </citation>
    <scope>IDENTIFICATION</scope>
</reference>
<evidence type="ECO:0000313" key="4">
    <source>
        <dbReference type="Proteomes" id="UP000694554"/>
    </source>
</evidence>
<evidence type="ECO:0008006" key="5">
    <source>
        <dbReference type="Google" id="ProtNLM"/>
    </source>
</evidence>
<feature type="region of interest" description="Disordered" evidence="2">
    <location>
        <begin position="284"/>
        <end position="324"/>
    </location>
</feature>